<dbReference type="PANTHER" id="PTHR32309">
    <property type="entry name" value="TYROSINE-PROTEIN KINASE"/>
    <property type="match status" value="1"/>
</dbReference>
<name>A0A1M6R044_9BACT</name>
<evidence type="ECO:0000256" key="4">
    <source>
        <dbReference type="ARBA" id="ARBA00022741"/>
    </source>
</evidence>
<feature type="transmembrane region" description="Helical" evidence="10">
    <location>
        <begin position="393"/>
        <end position="415"/>
    </location>
</feature>
<dbReference type="InterPro" id="IPR025669">
    <property type="entry name" value="AAA_dom"/>
</dbReference>
<dbReference type="RefSeq" id="WP_143185062.1">
    <property type="nucleotide sequence ID" value="NZ_FQYR01000007.1"/>
</dbReference>
<comment type="similarity">
    <text evidence="1">Belongs to the CpsD/CapB family.</text>
</comment>
<reference evidence="12 13" key="1">
    <citation type="submission" date="2016-11" db="EMBL/GenBank/DDBJ databases">
        <authorList>
            <person name="Jaros S."/>
            <person name="Januszkiewicz K."/>
            <person name="Wedrychowicz H."/>
        </authorList>
    </citation>
    <scope>NUCLEOTIDE SEQUENCE [LARGE SCALE GENOMIC DNA]</scope>
    <source>
        <strain evidence="12 13">DSM 18772</strain>
    </source>
</reference>
<gene>
    <name evidence="12" type="ORF">SAMN02745181_3508</name>
</gene>
<dbReference type="Proteomes" id="UP000184510">
    <property type="component" value="Unassembled WGS sequence"/>
</dbReference>
<evidence type="ECO:0000256" key="8">
    <source>
        <dbReference type="ARBA" id="ARBA00051245"/>
    </source>
</evidence>
<keyword evidence="4" id="KW-0547">Nucleotide-binding</keyword>
<keyword evidence="13" id="KW-1185">Reference proteome</keyword>
<dbReference type="InterPro" id="IPR005702">
    <property type="entry name" value="Wzc-like_C"/>
</dbReference>
<dbReference type="NCBIfam" id="TIGR01007">
    <property type="entry name" value="eps_fam"/>
    <property type="match status" value="1"/>
</dbReference>
<feature type="domain" description="AAA" evidence="11">
    <location>
        <begin position="491"/>
        <end position="640"/>
    </location>
</feature>
<dbReference type="InterPro" id="IPR050445">
    <property type="entry name" value="Bact_polysacc_biosynth/exp"/>
</dbReference>
<dbReference type="STRING" id="1123071.SAMN02745181_3508"/>
<dbReference type="GO" id="GO:0005886">
    <property type="term" value="C:plasma membrane"/>
    <property type="evidence" value="ECO:0007669"/>
    <property type="project" value="TreeGrafter"/>
</dbReference>
<dbReference type="InParanoid" id="A0A1M6R044"/>
<dbReference type="InterPro" id="IPR027417">
    <property type="entry name" value="P-loop_NTPase"/>
</dbReference>
<evidence type="ECO:0000256" key="7">
    <source>
        <dbReference type="ARBA" id="ARBA00023137"/>
    </source>
</evidence>
<proteinExistence type="inferred from homology"/>
<dbReference type="FunCoup" id="A0A1M6R044">
    <property type="interactions" value="275"/>
</dbReference>
<dbReference type="EMBL" id="FQYR01000007">
    <property type="protein sequence ID" value="SHK25708.1"/>
    <property type="molecule type" value="Genomic_DNA"/>
</dbReference>
<dbReference type="PANTHER" id="PTHR32309:SF13">
    <property type="entry name" value="FERRIC ENTEROBACTIN TRANSPORT PROTEIN FEPE"/>
    <property type="match status" value="1"/>
</dbReference>
<keyword evidence="10" id="KW-1133">Transmembrane helix</keyword>
<keyword evidence="10" id="KW-0812">Transmembrane</keyword>
<sequence>MKNDIDPFADVESSNERKGDMDEVVVSRFGSGSIRQALSRWWMMLVFGGLGYAAALYYMSIMPLKTEAVAVLEVDIKQRQVMGEELETDRMSPELVLATTASKLTSPAILAKVANSPEVQALQRVVPPEFSFKPRYWRAEDELEFKPASAVETVEIVDMMAKEWVSISGRRNTSLIDIKVKHPDPEAARTIADTILRVFMDQEEESKSGGASAVFQSLKQEAEAAREDLEEAQNSLQVYVAATKLSEQIQVARAELINLRQRYKSKHPKLVQFTAVYKDLNQRFRIEIKRASNTASEKAFWLKYSEQLDQLDAKIKQEDDHLGKSSDEWLSIAQNALATRAHLLNARITQGQQLYEKLTQRLTELDVADEENVDDYKIVQSAFIGLAEDSLRLIYLAAGTVLGAAVGFGFAYLMGVIDFKIYDVRSVEEATGLTCMAAVPTDSGFARKGNWKPILQREPHSANAEAIRNLRASIVLLGRKDRHKFLLMTSAQPGEGKTTMAAELASVFAMNKEKTLLVGMDLRKPRLNAYFPSIDDKIGLTEVLAGQNSLDECIVPSGIDNLDVLPSGGKCPNPSELLHEDELEKLFGDLRSRYERVIIDSAPLLPVCDTRLLTEFVDSVVLVVRSRKAPVGALLRSIQLLDHAGKKPVGVVINGLKVSGGSTYYGYKGYGEYATEGYYSD</sequence>
<keyword evidence="6" id="KW-0067">ATP-binding</keyword>
<dbReference type="GO" id="GO:0005524">
    <property type="term" value="F:ATP binding"/>
    <property type="evidence" value="ECO:0007669"/>
    <property type="project" value="UniProtKB-KW"/>
</dbReference>
<protein>
    <recommendedName>
        <fullName evidence="2">non-specific protein-tyrosine kinase</fullName>
        <ecNumber evidence="2">2.7.10.2</ecNumber>
    </recommendedName>
</protein>
<evidence type="ECO:0000256" key="6">
    <source>
        <dbReference type="ARBA" id="ARBA00022840"/>
    </source>
</evidence>
<dbReference type="Gene3D" id="3.40.50.300">
    <property type="entry name" value="P-loop containing nucleotide triphosphate hydrolases"/>
    <property type="match status" value="1"/>
</dbReference>
<keyword evidence="7" id="KW-0829">Tyrosine-protein kinase</keyword>
<dbReference type="CDD" id="cd05387">
    <property type="entry name" value="BY-kinase"/>
    <property type="match status" value="1"/>
</dbReference>
<dbReference type="Pfam" id="PF13614">
    <property type="entry name" value="AAA_31"/>
    <property type="match status" value="1"/>
</dbReference>
<evidence type="ECO:0000256" key="3">
    <source>
        <dbReference type="ARBA" id="ARBA00022679"/>
    </source>
</evidence>
<keyword evidence="10" id="KW-0472">Membrane</keyword>
<dbReference type="AlphaFoldDB" id="A0A1M6R044"/>
<dbReference type="OrthoDB" id="9775724at2"/>
<dbReference type="EC" id="2.7.10.2" evidence="2"/>
<evidence type="ECO:0000256" key="2">
    <source>
        <dbReference type="ARBA" id="ARBA00011903"/>
    </source>
</evidence>
<feature type="coiled-coil region" evidence="9">
    <location>
        <begin position="212"/>
        <end position="262"/>
    </location>
</feature>
<evidence type="ECO:0000313" key="12">
    <source>
        <dbReference type="EMBL" id="SHK25708.1"/>
    </source>
</evidence>
<keyword evidence="3" id="KW-0808">Transferase</keyword>
<evidence type="ECO:0000313" key="13">
    <source>
        <dbReference type="Proteomes" id="UP000184510"/>
    </source>
</evidence>
<accession>A0A1M6R044</accession>
<evidence type="ECO:0000259" key="11">
    <source>
        <dbReference type="Pfam" id="PF13614"/>
    </source>
</evidence>
<evidence type="ECO:0000256" key="9">
    <source>
        <dbReference type="SAM" id="Coils"/>
    </source>
</evidence>
<feature type="transmembrane region" description="Helical" evidence="10">
    <location>
        <begin position="41"/>
        <end position="59"/>
    </location>
</feature>
<dbReference type="SUPFAM" id="SSF52540">
    <property type="entry name" value="P-loop containing nucleoside triphosphate hydrolases"/>
    <property type="match status" value="1"/>
</dbReference>
<comment type="catalytic activity">
    <reaction evidence="8">
        <text>L-tyrosyl-[protein] + ATP = O-phospho-L-tyrosyl-[protein] + ADP + H(+)</text>
        <dbReference type="Rhea" id="RHEA:10596"/>
        <dbReference type="Rhea" id="RHEA-COMP:10136"/>
        <dbReference type="Rhea" id="RHEA-COMP:20101"/>
        <dbReference type="ChEBI" id="CHEBI:15378"/>
        <dbReference type="ChEBI" id="CHEBI:30616"/>
        <dbReference type="ChEBI" id="CHEBI:46858"/>
        <dbReference type="ChEBI" id="CHEBI:61978"/>
        <dbReference type="ChEBI" id="CHEBI:456216"/>
        <dbReference type="EC" id="2.7.10.2"/>
    </reaction>
</comment>
<keyword evidence="5" id="KW-0418">Kinase</keyword>
<dbReference type="GO" id="GO:0004715">
    <property type="term" value="F:non-membrane spanning protein tyrosine kinase activity"/>
    <property type="evidence" value="ECO:0007669"/>
    <property type="project" value="UniProtKB-EC"/>
</dbReference>
<evidence type="ECO:0000256" key="1">
    <source>
        <dbReference type="ARBA" id="ARBA00007316"/>
    </source>
</evidence>
<organism evidence="12 13">
    <name type="scientific">Rubritalea squalenifaciens DSM 18772</name>
    <dbReference type="NCBI Taxonomy" id="1123071"/>
    <lineage>
        <taxon>Bacteria</taxon>
        <taxon>Pseudomonadati</taxon>
        <taxon>Verrucomicrobiota</taxon>
        <taxon>Verrucomicrobiia</taxon>
        <taxon>Verrucomicrobiales</taxon>
        <taxon>Rubritaleaceae</taxon>
        <taxon>Rubritalea</taxon>
    </lineage>
</organism>
<evidence type="ECO:0000256" key="5">
    <source>
        <dbReference type="ARBA" id="ARBA00022777"/>
    </source>
</evidence>
<keyword evidence="9" id="KW-0175">Coiled coil</keyword>
<evidence type="ECO:0000256" key="10">
    <source>
        <dbReference type="SAM" id="Phobius"/>
    </source>
</evidence>